<dbReference type="EMBL" id="GISG01089028">
    <property type="protein sequence ID" value="MBA4634030.1"/>
    <property type="molecule type" value="Transcribed_RNA"/>
</dbReference>
<proteinExistence type="predicted"/>
<feature type="transmembrane region" description="Helical" evidence="1">
    <location>
        <begin position="90"/>
        <end position="108"/>
    </location>
</feature>
<protein>
    <submittedName>
        <fullName evidence="2">Uncharacterized protein</fullName>
    </submittedName>
</protein>
<feature type="transmembrane region" description="Helical" evidence="1">
    <location>
        <begin position="36"/>
        <end position="53"/>
    </location>
</feature>
<name>A0A7C8Z5D6_OPUST</name>
<dbReference type="EMBL" id="GISG01089029">
    <property type="protein sequence ID" value="MBA4634031.1"/>
    <property type="molecule type" value="Transcribed_RNA"/>
</dbReference>
<reference evidence="2" key="1">
    <citation type="journal article" date="2013" name="J. Plant Res.">
        <title>Effect of fungi and light on seed germination of three Opuntia species from semiarid lands of central Mexico.</title>
        <authorList>
            <person name="Delgado-Sanchez P."/>
            <person name="Jimenez-Bremont J.F."/>
            <person name="Guerrero-Gonzalez Mde L."/>
            <person name="Flores J."/>
        </authorList>
    </citation>
    <scope>NUCLEOTIDE SEQUENCE</scope>
    <source>
        <tissue evidence="2">Cladode</tissue>
    </source>
</reference>
<keyword evidence="1" id="KW-0472">Membrane</keyword>
<dbReference type="AlphaFoldDB" id="A0A7C8Z5D6"/>
<reference evidence="2" key="2">
    <citation type="submission" date="2020-07" db="EMBL/GenBank/DDBJ databases">
        <authorList>
            <person name="Vera ALvarez R."/>
            <person name="Arias-Moreno D.M."/>
            <person name="Jimenez-Jacinto V."/>
            <person name="Jimenez-Bremont J.F."/>
            <person name="Swaminathan K."/>
            <person name="Moose S.P."/>
            <person name="Guerrero-Gonzalez M.L."/>
            <person name="Marino-Ramirez L."/>
            <person name="Landsman D."/>
            <person name="Rodriguez-Kessler M."/>
            <person name="Delgado-Sanchez P."/>
        </authorList>
    </citation>
    <scope>NUCLEOTIDE SEQUENCE</scope>
    <source>
        <tissue evidence="2">Cladode</tissue>
    </source>
</reference>
<evidence type="ECO:0000256" key="1">
    <source>
        <dbReference type="SAM" id="Phobius"/>
    </source>
</evidence>
<keyword evidence="1" id="KW-1133">Transmembrane helix</keyword>
<evidence type="ECO:0000313" key="2">
    <source>
        <dbReference type="EMBL" id="MBA4634031.1"/>
    </source>
</evidence>
<keyword evidence="1" id="KW-0812">Transmembrane</keyword>
<organism evidence="2">
    <name type="scientific">Opuntia streptacantha</name>
    <name type="common">Prickly pear cactus</name>
    <name type="synonym">Opuntia cardona</name>
    <dbReference type="NCBI Taxonomy" id="393608"/>
    <lineage>
        <taxon>Eukaryota</taxon>
        <taxon>Viridiplantae</taxon>
        <taxon>Streptophyta</taxon>
        <taxon>Embryophyta</taxon>
        <taxon>Tracheophyta</taxon>
        <taxon>Spermatophyta</taxon>
        <taxon>Magnoliopsida</taxon>
        <taxon>eudicotyledons</taxon>
        <taxon>Gunneridae</taxon>
        <taxon>Pentapetalae</taxon>
        <taxon>Caryophyllales</taxon>
        <taxon>Cactineae</taxon>
        <taxon>Cactaceae</taxon>
        <taxon>Opuntioideae</taxon>
        <taxon>Opuntia</taxon>
    </lineage>
</organism>
<sequence>MCLRLWNCVEEVSHQFLDSFLTRTGKFLYLFSRKDFLFYFGTTIVCGQIYLSSKESKHMKQLVRCATSCCKFVVEIAYEDDGMMPWKIEFLGLWLYAIFPFLAGQAVHKVFVPSKTLLTCDHGPEWVGSFTPLVIGLFAI</sequence>
<accession>A0A7C8Z5D6</accession>